<keyword evidence="6 7" id="KW-0998">Cell outer membrane</keyword>
<dbReference type="EMBL" id="BAAAGG010000005">
    <property type="protein sequence ID" value="GAA0756750.1"/>
    <property type="molecule type" value="Genomic_DNA"/>
</dbReference>
<dbReference type="SUPFAM" id="SSF56935">
    <property type="entry name" value="Porins"/>
    <property type="match status" value="1"/>
</dbReference>
<dbReference type="Gene3D" id="2.40.170.20">
    <property type="entry name" value="TonB-dependent receptor, beta-barrel domain"/>
    <property type="match status" value="1"/>
</dbReference>
<keyword evidence="3 7" id="KW-1134">Transmembrane beta strand</keyword>
<keyword evidence="4 7" id="KW-0812">Transmembrane</keyword>
<evidence type="ECO:0000259" key="9">
    <source>
        <dbReference type="Pfam" id="PF14905"/>
    </source>
</evidence>
<dbReference type="PROSITE" id="PS52016">
    <property type="entry name" value="TONB_DEPENDENT_REC_3"/>
    <property type="match status" value="1"/>
</dbReference>
<keyword evidence="11" id="KW-1185">Reference proteome</keyword>
<sequence length="821" mass="92855">MIILAFLPIVGFAQKYELTGKVIDDSMDFPLEYASISAKSIEDGSVVNGGVTNRDGVFSIKLEKGTYNLEIEYISFEVKRMNNFTIDKDTNLGTIRLGAKAGELDEVTVVAETTQVEVRLDKKIYNVGKDLTTSGGTVSDALGNVPSVTVDIDGAISLRGNENVRILINGKPSSVAGFGDQDVFQQLPADAIESVEVITSPSARYDAEGSAGIINIILKREKTLGFNGSLRGTLGDPKNTGAFADLNLRTDKFNIFTSLGYTDRTRPGNAFSDTQYLDPDDDDFSRVIEDREYDRNGQNYNINAGVEYFIDDMSSITASFFGRLGDDRDVTTNLNDRFVLDSTNTEIFDSNTIRIEDELEEDERFQYAINYEKRFDKENRDHKLTADLQYSNSDETKTAIINEDQLSPVDSVVAFQDVLETEFRESFLVQADYVLPFGDAQFEAGFRGDYSDQNQRFLVDRLVEGEVTPNADISSDFDFQQNITAVYTQYGDKVGKFSYLLGLRYEQTQLIGTTTPLFPDDVSSPDLLDDLDFDKNFGGFFPTVNLVYELGDDENVTLGYNRRINRPRSWFLNPFPSQSSRVNVFQGNPNLNPSFASAFDLGYLKRWEKLTLTSSVYFQRETDAFERIRRDSGRRTEGDNIQIIENIPINLATEERYGAEVGVLYNPTKWLRTNLSFNYFRFESEGDFEGTPFGATNESYFGRFSSNIILPWKIQWQTNAFYRGPRENAQTKTDPIASVDMGLSKDFLKDDNLTVSLNVRDLFNSRRRDQFTVAPTFIDDSSFQWRVRQVTATVVYRFNQQKRDQRRGGDEDYGDGEFGAQ</sequence>
<accession>A0ABP3VEM6</accession>
<dbReference type="PANTHER" id="PTHR40980">
    <property type="entry name" value="PLUG DOMAIN-CONTAINING PROTEIN"/>
    <property type="match status" value="1"/>
</dbReference>
<comment type="similarity">
    <text evidence="7">Belongs to the TonB-dependent receptor family.</text>
</comment>
<dbReference type="Gene3D" id="2.170.130.10">
    <property type="entry name" value="TonB-dependent receptor, plug domain"/>
    <property type="match status" value="1"/>
</dbReference>
<organism evidence="10 11">
    <name type="scientific">Psychroflexus lacisalsi</name>
    <dbReference type="NCBI Taxonomy" id="503928"/>
    <lineage>
        <taxon>Bacteria</taxon>
        <taxon>Pseudomonadati</taxon>
        <taxon>Bacteroidota</taxon>
        <taxon>Flavobacteriia</taxon>
        <taxon>Flavobacteriales</taxon>
        <taxon>Flavobacteriaceae</taxon>
        <taxon>Psychroflexus</taxon>
    </lineage>
</organism>
<dbReference type="Proteomes" id="UP001500185">
    <property type="component" value="Unassembled WGS sequence"/>
</dbReference>
<name>A0ABP3VEM6_9FLAO</name>
<protein>
    <submittedName>
        <fullName evidence="10">Outer membrane beta-barrel family protein</fullName>
    </submittedName>
</protein>
<feature type="domain" description="TonB-dependent receptor plug" evidence="8">
    <location>
        <begin position="135"/>
        <end position="213"/>
    </location>
</feature>
<evidence type="ECO:0000256" key="4">
    <source>
        <dbReference type="ARBA" id="ARBA00022692"/>
    </source>
</evidence>
<evidence type="ECO:0000256" key="3">
    <source>
        <dbReference type="ARBA" id="ARBA00022452"/>
    </source>
</evidence>
<dbReference type="InterPro" id="IPR036942">
    <property type="entry name" value="Beta-barrel_TonB_sf"/>
</dbReference>
<feature type="domain" description="Outer membrane protein beta-barrel" evidence="9">
    <location>
        <begin position="375"/>
        <end position="796"/>
    </location>
</feature>
<reference evidence="11" key="1">
    <citation type="journal article" date="2019" name="Int. J. Syst. Evol. Microbiol.">
        <title>The Global Catalogue of Microorganisms (GCM) 10K type strain sequencing project: providing services to taxonomists for standard genome sequencing and annotation.</title>
        <authorList>
            <consortium name="The Broad Institute Genomics Platform"/>
            <consortium name="The Broad Institute Genome Sequencing Center for Infectious Disease"/>
            <person name="Wu L."/>
            <person name="Ma J."/>
        </authorList>
    </citation>
    <scope>NUCLEOTIDE SEQUENCE [LARGE SCALE GENOMIC DNA]</scope>
    <source>
        <strain evidence="11">JCM 16231</strain>
    </source>
</reference>
<dbReference type="PANTHER" id="PTHR40980:SF4">
    <property type="entry name" value="TONB-DEPENDENT RECEPTOR-LIKE BETA-BARREL DOMAIN-CONTAINING PROTEIN"/>
    <property type="match status" value="1"/>
</dbReference>
<keyword evidence="5 7" id="KW-0472">Membrane</keyword>
<dbReference type="Pfam" id="PF07715">
    <property type="entry name" value="Plug"/>
    <property type="match status" value="1"/>
</dbReference>
<evidence type="ECO:0000256" key="7">
    <source>
        <dbReference type="PROSITE-ProRule" id="PRU01360"/>
    </source>
</evidence>
<dbReference type="InterPro" id="IPR008969">
    <property type="entry name" value="CarboxyPept-like_regulatory"/>
</dbReference>
<dbReference type="RefSeq" id="WP_262901839.1">
    <property type="nucleotide sequence ID" value="NZ_BAAAGG010000005.1"/>
</dbReference>
<evidence type="ECO:0000256" key="6">
    <source>
        <dbReference type="ARBA" id="ARBA00023237"/>
    </source>
</evidence>
<dbReference type="InterPro" id="IPR041700">
    <property type="entry name" value="OMP_b-brl_3"/>
</dbReference>
<dbReference type="InterPro" id="IPR039426">
    <property type="entry name" value="TonB-dep_rcpt-like"/>
</dbReference>
<proteinExistence type="inferred from homology"/>
<dbReference type="InterPro" id="IPR012910">
    <property type="entry name" value="Plug_dom"/>
</dbReference>
<dbReference type="SUPFAM" id="SSF49464">
    <property type="entry name" value="Carboxypeptidase regulatory domain-like"/>
    <property type="match status" value="1"/>
</dbReference>
<comment type="subcellular location">
    <subcellularLocation>
        <location evidence="1 7">Cell outer membrane</location>
        <topology evidence="1 7">Multi-pass membrane protein</topology>
    </subcellularLocation>
</comment>
<comment type="caution">
    <text evidence="10">The sequence shown here is derived from an EMBL/GenBank/DDBJ whole genome shotgun (WGS) entry which is preliminary data.</text>
</comment>
<dbReference type="Pfam" id="PF13715">
    <property type="entry name" value="CarbopepD_reg_2"/>
    <property type="match status" value="1"/>
</dbReference>
<dbReference type="InterPro" id="IPR037066">
    <property type="entry name" value="Plug_dom_sf"/>
</dbReference>
<dbReference type="Pfam" id="PF14905">
    <property type="entry name" value="OMP_b-brl_3"/>
    <property type="match status" value="1"/>
</dbReference>
<evidence type="ECO:0000256" key="1">
    <source>
        <dbReference type="ARBA" id="ARBA00004571"/>
    </source>
</evidence>
<dbReference type="Gene3D" id="2.60.40.1120">
    <property type="entry name" value="Carboxypeptidase-like, regulatory domain"/>
    <property type="match status" value="1"/>
</dbReference>
<keyword evidence="2 7" id="KW-0813">Transport</keyword>
<gene>
    <name evidence="10" type="ORF">GCM10009433_12380</name>
</gene>
<evidence type="ECO:0000313" key="11">
    <source>
        <dbReference type="Proteomes" id="UP001500185"/>
    </source>
</evidence>
<evidence type="ECO:0000259" key="8">
    <source>
        <dbReference type="Pfam" id="PF07715"/>
    </source>
</evidence>
<evidence type="ECO:0000256" key="5">
    <source>
        <dbReference type="ARBA" id="ARBA00023136"/>
    </source>
</evidence>
<evidence type="ECO:0000313" key="10">
    <source>
        <dbReference type="EMBL" id="GAA0756750.1"/>
    </source>
</evidence>
<evidence type="ECO:0000256" key="2">
    <source>
        <dbReference type="ARBA" id="ARBA00022448"/>
    </source>
</evidence>